<dbReference type="Gene3D" id="3.50.50.60">
    <property type="entry name" value="FAD/NAD(P)-binding domain"/>
    <property type="match status" value="1"/>
</dbReference>
<evidence type="ECO:0008006" key="4">
    <source>
        <dbReference type="Google" id="ProtNLM"/>
    </source>
</evidence>
<accession>A0AAN7H1Q7</accession>
<dbReference type="Pfam" id="PF13450">
    <property type="entry name" value="NAD_binding_8"/>
    <property type="match status" value="1"/>
</dbReference>
<keyword evidence="3" id="KW-1185">Reference proteome</keyword>
<gene>
    <name evidence="2" type="ORF">QBC38DRAFT_367640</name>
</gene>
<dbReference type="InterPro" id="IPR036188">
    <property type="entry name" value="FAD/NAD-bd_sf"/>
</dbReference>
<name>A0AAN7H1Q7_9PEZI</name>
<protein>
    <recommendedName>
        <fullName evidence="4">Amine oxidase domain-containing protein</fullName>
    </recommendedName>
</protein>
<evidence type="ECO:0000313" key="2">
    <source>
        <dbReference type="EMBL" id="KAK4225964.1"/>
    </source>
</evidence>
<reference evidence="2" key="1">
    <citation type="journal article" date="2023" name="Mol. Phylogenet. Evol.">
        <title>Genome-scale phylogeny and comparative genomics of the fungal order Sordariales.</title>
        <authorList>
            <person name="Hensen N."/>
            <person name="Bonometti L."/>
            <person name="Westerberg I."/>
            <person name="Brannstrom I.O."/>
            <person name="Guillou S."/>
            <person name="Cros-Aarteil S."/>
            <person name="Calhoun S."/>
            <person name="Haridas S."/>
            <person name="Kuo A."/>
            <person name="Mondo S."/>
            <person name="Pangilinan J."/>
            <person name="Riley R."/>
            <person name="LaButti K."/>
            <person name="Andreopoulos B."/>
            <person name="Lipzen A."/>
            <person name="Chen C."/>
            <person name="Yan M."/>
            <person name="Daum C."/>
            <person name="Ng V."/>
            <person name="Clum A."/>
            <person name="Steindorff A."/>
            <person name="Ohm R.A."/>
            <person name="Martin F."/>
            <person name="Silar P."/>
            <person name="Natvig D.O."/>
            <person name="Lalanne C."/>
            <person name="Gautier V."/>
            <person name="Ament-Velasquez S.L."/>
            <person name="Kruys A."/>
            <person name="Hutchinson M.I."/>
            <person name="Powell A.J."/>
            <person name="Barry K."/>
            <person name="Miller A.N."/>
            <person name="Grigoriev I.V."/>
            <person name="Debuchy R."/>
            <person name="Gladieux P."/>
            <person name="Hiltunen Thoren M."/>
            <person name="Johannesson H."/>
        </authorList>
    </citation>
    <scope>NUCLEOTIDE SEQUENCE</scope>
    <source>
        <strain evidence="2">CBS 990.96</strain>
    </source>
</reference>
<dbReference type="AlphaFoldDB" id="A0AAN7H1Q7"/>
<keyword evidence="1" id="KW-0732">Signal</keyword>
<evidence type="ECO:0000256" key="1">
    <source>
        <dbReference type="SAM" id="SignalP"/>
    </source>
</evidence>
<dbReference type="Proteomes" id="UP001301958">
    <property type="component" value="Unassembled WGS sequence"/>
</dbReference>
<evidence type="ECO:0000313" key="3">
    <source>
        <dbReference type="Proteomes" id="UP001301958"/>
    </source>
</evidence>
<dbReference type="Gene3D" id="1.10.405.20">
    <property type="match status" value="1"/>
</dbReference>
<dbReference type="EMBL" id="MU865356">
    <property type="protein sequence ID" value="KAK4225964.1"/>
    <property type="molecule type" value="Genomic_DNA"/>
</dbReference>
<organism evidence="2 3">
    <name type="scientific">Podospora fimiseda</name>
    <dbReference type="NCBI Taxonomy" id="252190"/>
    <lineage>
        <taxon>Eukaryota</taxon>
        <taxon>Fungi</taxon>
        <taxon>Dikarya</taxon>
        <taxon>Ascomycota</taxon>
        <taxon>Pezizomycotina</taxon>
        <taxon>Sordariomycetes</taxon>
        <taxon>Sordariomycetidae</taxon>
        <taxon>Sordariales</taxon>
        <taxon>Podosporaceae</taxon>
        <taxon>Podospora</taxon>
    </lineage>
</organism>
<sequence length="489" mass="53571">MLRNQFAGLLGLVVLQGAFAKIDQSDFAPADIIERDVAVVGGGAAGSHAAVRIREYYRRSVVIIEKEGNLGGHVNTYQDPKTGNIQDYGVAMYFPYQDALDFFTWMNVNISLTFPANQDNPKIYADFSTGQQLVNFTEIERSQGLEAIAKFVNLTIEKGYDQMVQPGYTNLPPGKDIPEDLLLPLGEFVKKYDIETMLPFIYSSTGSGVGSRGYFTKLLTLTFLKAFPPGWARAYLGEIPIYAVDGGNQVLYNEIATLMRRDVLFNSTVIESSRAAGKIELVAQSSDGTKKLILAKKLLIAVPPTRENLAPFDLDEAERVHFSKTKYGRSHTALISHSKLPEANLVNTPESASQSPITPFLQTPFVIGFTYVKAFGDAKVFQISAAGDNYTAFDVPAAQAAVQDALEKLAEKGTIPDLEGEKVKIVSWDDNGPGGFGVSAEDLRAGWMEDMYKMQGKRGTWYTGNGLGADFTVMLWKFNDGLLGGLIRA</sequence>
<dbReference type="Gene3D" id="3.30.70.1990">
    <property type="match status" value="1"/>
</dbReference>
<comment type="caution">
    <text evidence="2">The sequence shown here is derived from an EMBL/GenBank/DDBJ whole genome shotgun (WGS) entry which is preliminary data.</text>
</comment>
<feature type="chain" id="PRO_5042993652" description="Amine oxidase domain-containing protein" evidence="1">
    <location>
        <begin position="21"/>
        <end position="489"/>
    </location>
</feature>
<proteinExistence type="predicted"/>
<feature type="signal peptide" evidence="1">
    <location>
        <begin position="1"/>
        <end position="20"/>
    </location>
</feature>
<dbReference type="SUPFAM" id="SSF51905">
    <property type="entry name" value="FAD/NAD(P)-binding domain"/>
    <property type="match status" value="1"/>
</dbReference>
<reference evidence="2" key="2">
    <citation type="submission" date="2023-05" db="EMBL/GenBank/DDBJ databases">
        <authorList>
            <consortium name="Lawrence Berkeley National Laboratory"/>
            <person name="Steindorff A."/>
            <person name="Hensen N."/>
            <person name="Bonometti L."/>
            <person name="Westerberg I."/>
            <person name="Brannstrom I.O."/>
            <person name="Guillou S."/>
            <person name="Cros-Aarteil S."/>
            <person name="Calhoun S."/>
            <person name="Haridas S."/>
            <person name="Kuo A."/>
            <person name="Mondo S."/>
            <person name="Pangilinan J."/>
            <person name="Riley R."/>
            <person name="Labutti K."/>
            <person name="Andreopoulos B."/>
            <person name="Lipzen A."/>
            <person name="Chen C."/>
            <person name="Yanf M."/>
            <person name="Daum C."/>
            <person name="Ng V."/>
            <person name="Clum A."/>
            <person name="Ohm R."/>
            <person name="Martin F."/>
            <person name="Silar P."/>
            <person name="Natvig D."/>
            <person name="Lalanne C."/>
            <person name="Gautier V."/>
            <person name="Ament-Velasquez S.L."/>
            <person name="Kruys A."/>
            <person name="Hutchinson M.I."/>
            <person name="Powell A.J."/>
            <person name="Barry K."/>
            <person name="Miller A.N."/>
            <person name="Grigoriev I.V."/>
            <person name="Debuchy R."/>
            <person name="Gladieux P."/>
            <person name="Thoren M.H."/>
            <person name="Johannesson H."/>
        </authorList>
    </citation>
    <scope>NUCLEOTIDE SEQUENCE</scope>
    <source>
        <strain evidence="2">CBS 990.96</strain>
    </source>
</reference>